<keyword evidence="3 7" id="KW-0479">Metal-binding</keyword>
<dbReference type="InterPro" id="IPR058535">
    <property type="entry name" value="MafB19-deam"/>
</dbReference>
<dbReference type="GO" id="GO:0004132">
    <property type="term" value="F:dCMP deaminase activity"/>
    <property type="evidence" value="ECO:0007669"/>
    <property type="project" value="InterPro"/>
</dbReference>
<dbReference type="PROSITE" id="PS51747">
    <property type="entry name" value="CYT_DCMP_DEAMINASES_2"/>
    <property type="match status" value="1"/>
</dbReference>
<feature type="domain" description="CMP/dCMP-type deaminase" evidence="8">
    <location>
        <begin position="25"/>
        <end position="159"/>
    </location>
</feature>
<dbReference type="Gene3D" id="3.40.140.10">
    <property type="entry name" value="Cytidine Deaminase, domain 2"/>
    <property type="match status" value="1"/>
</dbReference>
<dbReference type="PROSITE" id="PS00903">
    <property type="entry name" value="CYT_DCMP_DEAMINASES_1"/>
    <property type="match status" value="1"/>
</dbReference>
<sequence length="168" mass="18937">MMSVEELSDFLDHFSVHKSTSTTESWDSYFMKLAYQVRERSSCHHRKVGALIVRENRILATGYNQPPSGFPHCDETECIRDALKIPSGQNQEICYAAHAEQNALSQAAKFGILTNGSTIYVTHRPCSICARLIINAGIKRVVFSEGYPDPLTEFMFDKTGVVMTHFIE</sequence>
<evidence type="ECO:0000256" key="5">
    <source>
        <dbReference type="ARBA" id="ARBA00022833"/>
    </source>
</evidence>
<dbReference type="PATRIC" id="fig|1236046.6.peg.136"/>
<feature type="binding site" evidence="7">
    <location>
        <position position="129"/>
    </location>
    <ligand>
        <name>Zn(2+)</name>
        <dbReference type="ChEBI" id="CHEBI:29105"/>
        <note>catalytic</note>
    </ligand>
</feature>
<comment type="cofactor">
    <cofactor evidence="1 7">
        <name>Zn(2+)</name>
        <dbReference type="ChEBI" id="CHEBI:29105"/>
    </cofactor>
</comment>
<dbReference type="InterPro" id="IPR016192">
    <property type="entry name" value="APOBEC/CMP_deaminase_Zn-bd"/>
</dbReference>
<evidence type="ECO:0000256" key="6">
    <source>
        <dbReference type="PIRSR" id="PIRSR006019-1"/>
    </source>
</evidence>
<dbReference type="InterPro" id="IPR016473">
    <property type="entry name" value="dCMP_deaminase"/>
</dbReference>
<proteinExistence type="inferred from homology"/>
<feature type="binding site" evidence="7">
    <location>
        <position position="98"/>
    </location>
    <ligand>
        <name>Zn(2+)</name>
        <dbReference type="ChEBI" id="CHEBI:29105"/>
        <note>catalytic</note>
    </ligand>
</feature>
<evidence type="ECO:0000313" key="10">
    <source>
        <dbReference type="Proteomes" id="UP000054260"/>
    </source>
</evidence>
<dbReference type="CDD" id="cd01286">
    <property type="entry name" value="deoxycytidylate_deaminase"/>
    <property type="match status" value="1"/>
</dbReference>
<evidence type="ECO:0000256" key="7">
    <source>
        <dbReference type="PIRSR" id="PIRSR006019-2"/>
    </source>
</evidence>
<dbReference type="PANTHER" id="PTHR11086">
    <property type="entry name" value="DEOXYCYTIDYLATE DEAMINASE-RELATED"/>
    <property type="match status" value="1"/>
</dbReference>
<organism evidence="9 10">
    <name type="scientific">Mesotoga infera</name>
    <dbReference type="NCBI Taxonomy" id="1236046"/>
    <lineage>
        <taxon>Bacteria</taxon>
        <taxon>Thermotogati</taxon>
        <taxon>Thermotogota</taxon>
        <taxon>Thermotogae</taxon>
        <taxon>Kosmotogales</taxon>
        <taxon>Kosmotogaceae</taxon>
        <taxon>Mesotoga</taxon>
    </lineage>
</organism>
<dbReference type="InterPro" id="IPR002125">
    <property type="entry name" value="CMP_dCMP_dom"/>
</dbReference>
<gene>
    <name evidence="9" type="ORF">XD86_1212</name>
</gene>
<keyword evidence="4" id="KW-0378">Hydrolase</keyword>
<dbReference type="PANTHER" id="PTHR11086:SF18">
    <property type="entry name" value="DEOXYCYTIDYLATE DEAMINASE"/>
    <property type="match status" value="1"/>
</dbReference>
<reference evidence="10" key="1">
    <citation type="journal article" date="2015" name="MBio">
        <title>Genome-Resolved Metagenomic Analysis Reveals Roles for Candidate Phyla and Other Microbial Community Members in Biogeochemical Transformations in Oil Reservoirs.</title>
        <authorList>
            <person name="Hu P."/>
            <person name="Tom L."/>
            <person name="Singh A."/>
            <person name="Thomas B.C."/>
            <person name="Baker B.J."/>
            <person name="Piceno Y.M."/>
            <person name="Andersen G.L."/>
            <person name="Banfield J.F."/>
        </authorList>
    </citation>
    <scope>NUCLEOTIDE SEQUENCE [LARGE SCALE GENOMIC DNA]</scope>
</reference>
<dbReference type="Pfam" id="PF14437">
    <property type="entry name" value="MafB19-deam"/>
    <property type="match status" value="1"/>
</dbReference>
<dbReference type="InterPro" id="IPR015517">
    <property type="entry name" value="dCMP_deaminase-rel"/>
</dbReference>
<dbReference type="GO" id="GO:0052717">
    <property type="term" value="F:tRNA-specific adenosine-34 deaminase activity"/>
    <property type="evidence" value="ECO:0007669"/>
    <property type="project" value="UniProtKB-EC"/>
</dbReference>
<name>A0A117LTD2_9BACT</name>
<dbReference type="GO" id="GO:0005737">
    <property type="term" value="C:cytoplasm"/>
    <property type="evidence" value="ECO:0007669"/>
    <property type="project" value="TreeGrafter"/>
</dbReference>
<feature type="active site" description="Proton donor" evidence="6">
    <location>
        <position position="100"/>
    </location>
</feature>
<evidence type="ECO:0000256" key="2">
    <source>
        <dbReference type="ARBA" id="ARBA00006576"/>
    </source>
</evidence>
<evidence type="ECO:0000313" key="9">
    <source>
        <dbReference type="EMBL" id="KUK66382.1"/>
    </source>
</evidence>
<keyword evidence="5 7" id="KW-0862">Zinc</keyword>
<evidence type="ECO:0000256" key="4">
    <source>
        <dbReference type="ARBA" id="ARBA00022801"/>
    </source>
</evidence>
<dbReference type="InterPro" id="IPR035105">
    <property type="entry name" value="Deoxycytidylate_deaminase_dom"/>
</dbReference>
<accession>A0A117LTD2</accession>
<dbReference type="GO" id="GO:0002100">
    <property type="term" value="P:tRNA wobble adenosine to inosine editing"/>
    <property type="evidence" value="ECO:0007669"/>
    <property type="project" value="InterPro"/>
</dbReference>
<evidence type="ECO:0000256" key="3">
    <source>
        <dbReference type="ARBA" id="ARBA00022723"/>
    </source>
</evidence>
<comment type="similarity">
    <text evidence="2">Belongs to the cytidine and deoxycytidylate deaminase family.</text>
</comment>
<dbReference type="Proteomes" id="UP000054260">
    <property type="component" value="Unassembled WGS sequence"/>
</dbReference>
<protein>
    <submittedName>
        <fullName evidence="9">Deoxycytidylate deaminase</fullName>
    </submittedName>
</protein>
<dbReference type="EMBL" id="LGGH01000217">
    <property type="protein sequence ID" value="KUK66382.1"/>
    <property type="molecule type" value="Genomic_DNA"/>
</dbReference>
<feature type="binding site" evidence="7">
    <location>
        <position position="126"/>
    </location>
    <ligand>
        <name>Zn(2+)</name>
        <dbReference type="ChEBI" id="CHEBI:29105"/>
        <note>catalytic</note>
    </ligand>
</feature>
<evidence type="ECO:0000259" key="8">
    <source>
        <dbReference type="PROSITE" id="PS51747"/>
    </source>
</evidence>
<dbReference type="AlphaFoldDB" id="A0A117LTD2"/>
<comment type="caution">
    <text evidence="9">The sequence shown here is derived from an EMBL/GenBank/DDBJ whole genome shotgun (WGS) entry which is preliminary data.</text>
</comment>
<dbReference type="SUPFAM" id="SSF53927">
    <property type="entry name" value="Cytidine deaminase-like"/>
    <property type="match status" value="1"/>
</dbReference>
<dbReference type="InterPro" id="IPR016193">
    <property type="entry name" value="Cytidine_deaminase-like"/>
</dbReference>
<dbReference type="GO" id="GO:0006220">
    <property type="term" value="P:pyrimidine nucleotide metabolic process"/>
    <property type="evidence" value="ECO:0007669"/>
    <property type="project" value="InterPro"/>
</dbReference>
<dbReference type="PIRSF" id="PIRSF006019">
    <property type="entry name" value="dCMP_deaminase"/>
    <property type="match status" value="1"/>
</dbReference>
<evidence type="ECO:0000256" key="1">
    <source>
        <dbReference type="ARBA" id="ARBA00001947"/>
    </source>
</evidence>
<dbReference type="GO" id="GO:0008270">
    <property type="term" value="F:zinc ion binding"/>
    <property type="evidence" value="ECO:0007669"/>
    <property type="project" value="InterPro"/>
</dbReference>